<organism evidence="6">
    <name type="scientific">Timema tahoe</name>
    <dbReference type="NCBI Taxonomy" id="61484"/>
    <lineage>
        <taxon>Eukaryota</taxon>
        <taxon>Metazoa</taxon>
        <taxon>Ecdysozoa</taxon>
        <taxon>Arthropoda</taxon>
        <taxon>Hexapoda</taxon>
        <taxon>Insecta</taxon>
        <taxon>Pterygota</taxon>
        <taxon>Neoptera</taxon>
        <taxon>Polyneoptera</taxon>
        <taxon>Phasmatodea</taxon>
        <taxon>Timematodea</taxon>
        <taxon>Timematoidea</taxon>
        <taxon>Timematidae</taxon>
        <taxon>Timema</taxon>
    </lineage>
</organism>
<feature type="domain" description="Glucose-methanol-choline oxidoreductase N-terminal" evidence="4">
    <location>
        <begin position="183"/>
        <end position="206"/>
    </location>
</feature>
<dbReference type="InterPro" id="IPR012132">
    <property type="entry name" value="GMC_OxRdtase"/>
</dbReference>
<comment type="similarity">
    <text evidence="1 2">Belongs to the GMC oxidoreductase family.</text>
</comment>
<dbReference type="SUPFAM" id="SSF51905">
    <property type="entry name" value="FAD/NAD(P)-binding domain"/>
    <property type="match status" value="1"/>
</dbReference>
<dbReference type="PANTHER" id="PTHR11552">
    <property type="entry name" value="GLUCOSE-METHANOL-CHOLINE GMC OXIDOREDUCTASE"/>
    <property type="match status" value="1"/>
</dbReference>
<dbReference type="GO" id="GO:0016614">
    <property type="term" value="F:oxidoreductase activity, acting on CH-OH group of donors"/>
    <property type="evidence" value="ECO:0007669"/>
    <property type="project" value="InterPro"/>
</dbReference>
<dbReference type="PROSITE" id="PS00624">
    <property type="entry name" value="GMC_OXRED_2"/>
    <property type="match status" value="1"/>
</dbReference>
<dbReference type="EMBL" id="OE000487">
    <property type="protein sequence ID" value="CAD7454020.1"/>
    <property type="molecule type" value="Genomic_DNA"/>
</dbReference>
<evidence type="ECO:0000313" key="6">
    <source>
        <dbReference type="EMBL" id="CAD7454020.1"/>
    </source>
</evidence>
<dbReference type="SUPFAM" id="SSF54373">
    <property type="entry name" value="FAD-linked reductases, C-terminal domain"/>
    <property type="match status" value="1"/>
</dbReference>
<protein>
    <recommendedName>
        <fullName evidence="4 5">Glucose-methanol-choline oxidoreductase N-terminal domain-containing protein</fullName>
    </recommendedName>
</protein>
<evidence type="ECO:0000259" key="5">
    <source>
        <dbReference type="PROSITE" id="PS00624"/>
    </source>
</evidence>
<accession>A0A7R9ICF7</accession>
<keyword evidence="2" id="KW-0274">FAD</keyword>
<keyword evidence="3" id="KW-0472">Membrane</keyword>
<dbReference type="PANTHER" id="PTHR11552:SF215">
    <property type="entry name" value="FI02019P"/>
    <property type="match status" value="1"/>
</dbReference>
<sequence>MSLLALMSTARIALSYGTGFGFILLVKVMVQLMRPDIQDSEFRPKDRPLHNIKNRLTHVLPASVCTQSQSQAHLFWAPGNEKVCGNLVVRFQSVCNTVFHCHSYDFIIIGGGTAGAVMANRLSERADWSVLLLEAGGDETLLSDIPLLMPTLQLSPLDWQFKTEPSGNYCLGMHEGRCNWPRGKVLGGSSVLNAMLYVRGNPRDYDRWEEEGNPGWGYRHVLKYFKKSEDVKIDYLSDSPFHQKGGYLTVEEFRYRTPIHRAFLAAGREMGYKINDLNGAKQTGFMSSQGTLRKGLRCSTAKAFLRSSSGRKNLHISMHSFVHKIIIDKDRKVATGVSHNFPLSTGKLMISVVKGNLGTTFRSQEQVVVFSKGGRMRTVYAAKEVILSAGAIQSPQLLMLSGVGPSKHLHDLNIPVILDRPGVGENLQGRRPSEWSQGPGNGYEGHENGREGCEIWCEGQALIDRGSGDLDSGRGGGYLQGIRRLASQSKGRYPGVDHVALGGTAYLIDSPEGAGPLGSGFVLPRLLTINTLHNFLTQKSGPLYALPECEVMGFINSKYNNDSLDWPDIQLFLASYADNTDGGLFGKRDNGLTDEYYATVYEPILYKDAFSILPLLMRPRSRGKIRLQSSDPNKYPLIYPNYFEDPHDLDVLIEGAKFGYALSQTRSMKRYNARINELRIPNCKHLVFLSDDYWRCAAKHYSMTIYHPVGTCKMGPAGDPYNVVDAKLLVHGLLNLRVVDASIMPHVPTGNTNAPVIMIAEKAADLIKECWKNTNNLNL</sequence>
<evidence type="ECO:0000259" key="4">
    <source>
        <dbReference type="PROSITE" id="PS00623"/>
    </source>
</evidence>
<feature type="transmembrane region" description="Helical" evidence="3">
    <location>
        <begin position="12"/>
        <end position="33"/>
    </location>
</feature>
<dbReference type="Pfam" id="PF00732">
    <property type="entry name" value="GMC_oxred_N"/>
    <property type="match status" value="1"/>
</dbReference>
<dbReference type="InterPro" id="IPR036188">
    <property type="entry name" value="FAD/NAD-bd_sf"/>
</dbReference>
<dbReference type="InterPro" id="IPR000172">
    <property type="entry name" value="GMC_OxRdtase_N"/>
</dbReference>
<keyword evidence="3" id="KW-0812">Transmembrane</keyword>
<dbReference type="GO" id="GO:0050660">
    <property type="term" value="F:flavin adenine dinucleotide binding"/>
    <property type="evidence" value="ECO:0007669"/>
    <property type="project" value="InterPro"/>
</dbReference>
<name>A0A7R9ICF7_9NEOP</name>
<dbReference type="Gene3D" id="3.50.50.60">
    <property type="entry name" value="FAD/NAD(P)-binding domain"/>
    <property type="match status" value="2"/>
</dbReference>
<dbReference type="AlphaFoldDB" id="A0A7R9ICF7"/>
<feature type="domain" description="Glucose-methanol-choline oxidoreductase N-terminal" evidence="5">
    <location>
        <begin position="390"/>
        <end position="404"/>
    </location>
</feature>
<dbReference type="InterPro" id="IPR007867">
    <property type="entry name" value="GMC_OxRtase_C"/>
</dbReference>
<evidence type="ECO:0000256" key="1">
    <source>
        <dbReference type="ARBA" id="ARBA00010790"/>
    </source>
</evidence>
<evidence type="ECO:0000256" key="3">
    <source>
        <dbReference type="SAM" id="Phobius"/>
    </source>
</evidence>
<dbReference type="Gene3D" id="3.30.560.10">
    <property type="entry name" value="Glucose Oxidase, domain 3"/>
    <property type="match status" value="2"/>
</dbReference>
<dbReference type="Pfam" id="PF05199">
    <property type="entry name" value="GMC_oxred_C"/>
    <property type="match status" value="1"/>
</dbReference>
<keyword evidence="2" id="KW-0285">Flavoprotein</keyword>
<evidence type="ECO:0000256" key="2">
    <source>
        <dbReference type="RuleBase" id="RU003968"/>
    </source>
</evidence>
<dbReference type="PROSITE" id="PS00623">
    <property type="entry name" value="GMC_OXRED_1"/>
    <property type="match status" value="1"/>
</dbReference>
<gene>
    <name evidence="6" type="ORF">TTEB3V08_LOCUS2137</name>
</gene>
<proteinExistence type="inferred from homology"/>
<reference evidence="6" key="1">
    <citation type="submission" date="2020-11" db="EMBL/GenBank/DDBJ databases">
        <authorList>
            <person name="Tran Van P."/>
        </authorList>
    </citation>
    <scope>NUCLEOTIDE SEQUENCE</scope>
</reference>
<keyword evidence="3" id="KW-1133">Transmembrane helix</keyword>